<dbReference type="PROSITE" id="PS00410">
    <property type="entry name" value="G_DYNAMIN_1"/>
    <property type="match status" value="1"/>
</dbReference>
<dbReference type="PROSITE" id="PS51718">
    <property type="entry name" value="G_DYNAMIN_2"/>
    <property type="match status" value="1"/>
</dbReference>
<dbReference type="GO" id="GO:0005886">
    <property type="term" value="C:plasma membrane"/>
    <property type="evidence" value="ECO:0007669"/>
    <property type="project" value="TreeGrafter"/>
</dbReference>
<dbReference type="GO" id="GO:0098793">
    <property type="term" value="C:presynapse"/>
    <property type="evidence" value="ECO:0007669"/>
    <property type="project" value="GOC"/>
</dbReference>
<dbReference type="EMBL" id="CAHIKZ030005555">
    <property type="protein sequence ID" value="CAE1329480.1"/>
    <property type="molecule type" value="Genomic_DNA"/>
</dbReference>
<evidence type="ECO:0000256" key="2">
    <source>
        <dbReference type="ARBA" id="ARBA00023134"/>
    </source>
</evidence>
<comment type="caution">
    <text evidence="6">The sequence shown here is derived from an EMBL/GenBank/DDBJ whole genome shotgun (WGS) entry which is preliminary data.</text>
</comment>
<dbReference type="InterPro" id="IPR022812">
    <property type="entry name" value="Dynamin"/>
</dbReference>
<dbReference type="GO" id="GO:0005737">
    <property type="term" value="C:cytoplasm"/>
    <property type="evidence" value="ECO:0007669"/>
    <property type="project" value="TreeGrafter"/>
</dbReference>
<sequence>MGYLIPIAVKDTTNICGSFLLSGIFLLYLGDYTFTICCSFLLSDIFLFYFGDIIIRMPCACKYVVKGHDFCQNLLHVSHSLFMGYLSSIAVKDTCTIRGRFLPSDVFVFYLGDVIIQIRVRGTRLFCIMICPNIYQPYRTDSSWVSCLPLQLRIPAPFVAGTSSQIFSSFILVMSSFRSVFFMGSMSFFTVKDTCTICGRYLLSDIFVLYFGDVIIQMRRAFLHSLELAYFKFSSVLITTYINMPRERENNLPQIFNQNVRPFLDAIDNLRKFGLDEDLKLPTFVVIGDQSSGKSSILEAISGVQLPRGTGIVTRCPLQLQMKQVKSKKWRATLSYRVDDSEVTNVLKKPSEIDNAIRQAQNEVTGQKDGISETLLTLSIEDKYVPDLTLIDLPGIARVSVGGQAADVPEQIMRLIKKYISREEALILTVCPCTTDLATTEALKLSQEYDPDCERTFGVLTKADLIDKGNEESILKILNNEVIPLSKGYTIVKCRGQSALLKNESLKETLEKEKIFFQNHDVFRNLDKSQWGIETLSRKLAYDLFSFIKRELPTIRKTIIEKQKIMSDELLNDKVNYPTTPETRLMYTLTTTNKFLKTFGELTEGKYHSQELEKIEDCLNRSKHVDMRLIPFILSN</sequence>
<evidence type="ECO:0000256" key="4">
    <source>
        <dbReference type="SAM" id="Phobius"/>
    </source>
</evidence>
<organism evidence="6 7">
    <name type="scientific">Acanthosepion pharaonis</name>
    <name type="common">Pharaoh cuttlefish</name>
    <name type="synonym">Sepia pharaonis</name>
    <dbReference type="NCBI Taxonomy" id="158019"/>
    <lineage>
        <taxon>Eukaryota</taxon>
        <taxon>Metazoa</taxon>
        <taxon>Spiralia</taxon>
        <taxon>Lophotrochozoa</taxon>
        <taxon>Mollusca</taxon>
        <taxon>Cephalopoda</taxon>
        <taxon>Coleoidea</taxon>
        <taxon>Decapodiformes</taxon>
        <taxon>Sepiida</taxon>
        <taxon>Sepiina</taxon>
        <taxon>Sepiidae</taxon>
        <taxon>Acanthosepion</taxon>
    </lineage>
</organism>
<evidence type="ECO:0000259" key="5">
    <source>
        <dbReference type="PROSITE" id="PS51718"/>
    </source>
</evidence>
<dbReference type="Proteomes" id="UP000597762">
    <property type="component" value="Unassembled WGS sequence"/>
</dbReference>
<evidence type="ECO:0000256" key="3">
    <source>
        <dbReference type="RuleBase" id="RU003932"/>
    </source>
</evidence>
<protein>
    <submittedName>
        <fullName evidence="6">MX1</fullName>
    </submittedName>
</protein>
<keyword evidence="4" id="KW-0812">Transmembrane</keyword>
<dbReference type="AlphaFoldDB" id="A0A812EUG3"/>
<dbReference type="SUPFAM" id="SSF52540">
    <property type="entry name" value="P-loop containing nucleoside triphosphate hydrolases"/>
    <property type="match status" value="1"/>
</dbReference>
<dbReference type="GO" id="GO:0003924">
    <property type="term" value="F:GTPase activity"/>
    <property type="evidence" value="ECO:0007669"/>
    <property type="project" value="InterPro"/>
</dbReference>
<dbReference type="Pfam" id="PF00350">
    <property type="entry name" value="Dynamin_N"/>
    <property type="match status" value="1"/>
</dbReference>
<accession>A0A812EUG3</accession>
<evidence type="ECO:0000313" key="7">
    <source>
        <dbReference type="Proteomes" id="UP000597762"/>
    </source>
</evidence>
<dbReference type="InterPro" id="IPR000375">
    <property type="entry name" value="Dynamin_stalk"/>
</dbReference>
<proteinExistence type="inferred from homology"/>
<feature type="domain" description="Dynamin-type G" evidence="5">
    <location>
        <begin position="278"/>
        <end position="553"/>
    </location>
</feature>
<dbReference type="InterPro" id="IPR001401">
    <property type="entry name" value="Dynamin_GTPase"/>
</dbReference>
<keyword evidence="1 3" id="KW-0547">Nucleotide-binding</keyword>
<reference evidence="6" key="1">
    <citation type="submission" date="2021-01" db="EMBL/GenBank/DDBJ databases">
        <authorList>
            <person name="Li R."/>
            <person name="Bekaert M."/>
        </authorList>
    </citation>
    <scope>NUCLEOTIDE SEQUENCE</scope>
    <source>
        <strain evidence="6">Farmed</strain>
    </source>
</reference>
<dbReference type="GO" id="GO:0031623">
    <property type="term" value="P:receptor internalization"/>
    <property type="evidence" value="ECO:0007669"/>
    <property type="project" value="TreeGrafter"/>
</dbReference>
<keyword evidence="4" id="KW-0472">Membrane</keyword>
<dbReference type="PANTHER" id="PTHR11566:SF231">
    <property type="entry name" value="INTERFERON-INDUCED GTP-BINDING PROTEIN MX"/>
    <property type="match status" value="1"/>
</dbReference>
<name>A0A812EUG3_ACAPH</name>
<dbReference type="InterPro" id="IPR045063">
    <property type="entry name" value="Dynamin_N"/>
</dbReference>
<feature type="transmembrane region" description="Helical" evidence="4">
    <location>
        <begin position="32"/>
        <end position="50"/>
    </location>
</feature>
<dbReference type="InterPro" id="IPR030381">
    <property type="entry name" value="G_DYNAMIN_dom"/>
</dbReference>
<dbReference type="GO" id="GO:0008017">
    <property type="term" value="F:microtubule binding"/>
    <property type="evidence" value="ECO:0007669"/>
    <property type="project" value="TreeGrafter"/>
</dbReference>
<dbReference type="GO" id="GO:0005874">
    <property type="term" value="C:microtubule"/>
    <property type="evidence" value="ECO:0007669"/>
    <property type="project" value="TreeGrafter"/>
</dbReference>
<keyword evidence="2 3" id="KW-0342">GTP-binding</keyword>
<gene>
    <name evidence="6" type="ORF">SPHA_79055</name>
</gene>
<evidence type="ECO:0000313" key="6">
    <source>
        <dbReference type="EMBL" id="CAE1329480.1"/>
    </source>
</evidence>
<dbReference type="InterPro" id="IPR027417">
    <property type="entry name" value="P-loop_NTPase"/>
</dbReference>
<dbReference type="InterPro" id="IPR019762">
    <property type="entry name" value="Dynamin_GTPase_CS"/>
</dbReference>
<dbReference type="SMART" id="SM00053">
    <property type="entry name" value="DYNc"/>
    <property type="match status" value="1"/>
</dbReference>
<comment type="similarity">
    <text evidence="3">Belongs to the TRAFAC class dynamin-like GTPase superfamily. Dynamin/Fzo/YdjA family.</text>
</comment>
<dbReference type="GO" id="GO:0016185">
    <property type="term" value="P:synaptic vesicle budding from presynaptic endocytic zone membrane"/>
    <property type="evidence" value="ECO:0007669"/>
    <property type="project" value="TreeGrafter"/>
</dbReference>
<dbReference type="Pfam" id="PF01031">
    <property type="entry name" value="Dynamin_M"/>
    <property type="match status" value="1"/>
</dbReference>
<dbReference type="Gene3D" id="3.40.50.300">
    <property type="entry name" value="P-loop containing nucleotide triphosphate hydrolases"/>
    <property type="match status" value="1"/>
</dbReference>
<dbReference type="PRINTS" id="PR00195">
    <property type="entry name" value="DYNAMIN"/>
</dbReference>
<dbReference type="PANTHER" id="PTHR11566">
    <property type="entry name" value="DYNAMIN"/>
    <property type="match status" value="1"/>
</dbReference>
<keyword evidence="7" id="KW-1185">Reference proteome</keyword>
<dbReference type="CDD" id="cd08771">
    <property type="entry name" value="DLP_1"/>
    <property type="match status" value="1"/>
</dbReference>
<evidence type="ECO:0000256" key="1">
    <source>
        <dbReference type="ARBA" id="ARBA00022741"/>
    </source>
</evidence>
<dbReference type="OrthoDB" id="6116577at2759"/>
<keyword evidence="4" id="KW-1133">Transmembrane helix</keyword>
<dbReference type="GO" id="GO:0005525">
    <property type="term" value="F:GTP binding"/>
    <property type="evidence" value="ECO:0007669"/>
    <property type="project" value="UniProtKB-KW"/>
</dbReference>